<keyword evidence="2" id="KW-1185">Reference proteome</keyword>
<name>A0A2V4AP27_9PSEU</name>
<reference evidence="1 2" key="1">
    <citation type="submission" date="2016-07" db="EMBL/GenBank/DDBJ databases">
        <title>Draft genome sequence of Prauserella muralis DSM 45305, isolated from a mould-covered wall in an indoor environment.</title>
        <authorList>
            <person name="Ruckert C."/>
            <person name="Albersmeier A."/>
            <person name="Jiang C.-L."/>
            <person name="Jiang Y."/>
            <person name="Kalinowski J."/>
            <person name="Schneider O."/>
            <person name="Winkler A."/>
            <person name="Zotchev S.B."/>
        </authorList>
    </citation>
    <scope>NUCLEOTIDE SEQUENCE [LARGE SCALE GENOMIC DNA]</scope>
    <source>
        <strain evidence="1 2">DSM 45305</strain>
    </source>
</reference>
<dbReference type="EMBL" id="MASW01000006">
    <property type="protein sequence ID" value="PXY21389.1"/>
    <property type="molecule type" value="Genomic_DNA"/>
</dbReference>
<accession>A0A2V4AP27</accession>
<evidence type="ECO:0000313" key="2">
    <source>
        <dbReference type="Proteomes" id="UP000249915"/>
    </source>
</evidence>
<comment type="caution">
    <text evidence="1">The sequence shown here is derived from an EMBL/GenBank/DDBJ whole genome shotgun (WGS) entry which is preliminary data.</text>
</comment>
<sequence length="69" mass="7511">MLRRIDRVVDADVAALYERKDAGDDSVRPVLRQRAFHLLELGICEAGEAGIDTSGVETAVEAAFELPGR</sequence>
<organism evidence="1 2">
    <name type="scientific">Prauserella muralis</name>
    <dbReference type="NCBI Taxonomy" id="588067"/>
    <lineage>
        <taxon>Bacteria</taxon>
        <taxon>Bacillati</taxon>
        <taxon>Actinomycetota</taxon>
        <taxon>Actinomycetes</taxon>
        <taxon>Pseudonocardiales</taxon>
        <taxon>Pseudonocardiaceae</taxon>
        <taxon>Prauserella</taxon>
    </lineage>
</organism>
<dbReference type="Proteomes" id="UP000249915">
    <property type="component" value="Unassembled WGS sequence"/>
</dbReference>
<dbReference type="AlphaFoldDB" id="A0A2V4AP27"/>
<evidence type="ECO:0000313" key="1">
    <source>
        <dbReference type="EMBL" id="PXY21389.1"/>
    </source>
</evidence>
<proteinExistence type="predicted"/>
<protein>
    <recommendedName>
        <fullName evidence="3">TetR family transcriptional regulator</fullName>
    </recommendedName>
</protein>
<evidence type="ECO:0008006" key="3">
    <source>
        <dbReference type="Google" id="ProtNLM"/>
    </source>
</evidence>
<gene>
    <name evidence="1" type="ORF">BAY60_24910</name>
</gene>